<dbReference type="EMBL" id="WIGN01000050">
    <property type="protein sequence ID" value="KAF6813758.1"/>
    <property type="molecule type" value="Genomic_DNA"/>
</dbReference>
<keyword evidence="1" id="KW-0732">Signal</keyword>
<keyword evidence="3" id="KW-1185">Reference proteome</keyword>
<dbReference type="Proteomes" id="UP000652219">
    <property type="component" value="Unassembled WGS sequence"/>
</dbReference>
<evidence type="ECO:0000256" key="1">
    <source>
        <dbReference type="SAM" id="SignalP"/>
    </source>
</evidence>
<name>A0A8H6JJH2_9PEZI</name>
<accession>A0A8H6JJH2</accession>
<dbReference type="AlphaFoldDB" id="A0A8H6JJH2"/>
<sequence length="119" mass="13347">MKFIFSYIMLALFYFGLGLAQQGNIQCQCKANLANSAVRSGGLRLCAQRGGILSEDNELCTRLPQKFSDADCQTLGESFFATCGSARSELKRGIYKREVVPLSTRRTQVDRVMRRFSSF</sequence>
<proteinExistence type="predicted"/>
<gene>
    <name evidence="2" type="ORF">CSOJ01_04484</name>
</gene>
<evidence type="ECO:0000313" key="3">
    <source>
        <dbReference type="Proteomes" id="UP000652219"/>
    </source>
</evidence>
<feature type="signal peptide" evidence="1">
    <location>
        <begin position="1"/>
        <end position="20"/>
    </location>
</feature>
<feature type="chain" id="PRO_5034331883" evidence="1">
    <location>
        <begin position="21"/>
        <end position="119"/>
    </location>
</feature>
<organism evidence="2 3">
    <name type="scientific">Colletotrichum sojae</name>
    <dbReference type="NCBI Taxonomy" id="2175907"/>
    <lineage>
        <taxon>Eukaryota</taxon>
        <taxon>Fungi</taxon>
        <taxon>Dikarya</taxon>
        <taxon>Ascomycota</taxon>
        <taxon>Pezizomycotina</taxon>
        <taxon>Sordariomycetes</taxon>
        <taxon>Hypocreomycetidae</taxon>
        <taxon>Glomerellales</taxon>
        <taxon>Glomerellaceae</taxon>
        <taxon>Colletotrichum</taxon>
        <taxon>Colletotrichum orchidearum species complex</taxon>
    </lineage>
</organism>
<protein>
    <submittedName>
        <fullName evidence="2">Uncharacterized protein</fullName>
    </submittedName>
</protein>
<reference evidence="2 3" key="1">
    <citation type="journal article" date="2020" name="Phytopathology">
        <title>Genome Sequence Resources of Colletotrichum truncatum, C. plurivorum, C. musicola, and C. sojae: Four Species Pathogenic to Soybean (Glycine max).</title>
        <authorList>
            <person name="Rogerio F."/>
            <person name="Boufleur T.R."/>
            <person name="Ciampi-Guillardi M."/>
            <person name="Sukno S.A."/>
            <person name="Thon M.R."/>
            <person name="Massola Junior N.S."/>
            <person name="Baroncelli R."/>
        </authorList>
    </citation>
    <scope>NUCLEOTIDE SEQUENCE [LARGE SCALE GENOMIC DNA]</scope>
    <source>
        <strain evidence="2 3">LFN0009</strain>
    </source>
</reference>
<comment type="caution">
    <text evidence="2">The sequence shown here is derived from an EMBL/GenBank/DDBJ whole genome shotgun (WGS) entry which is preliminary data.</text>
</comment>
<evidence type="ECO:0000313" key="2">
    <source>
        <dbReference type="EMBL" id="KAF6813758.1"/>
    </source>
</evidence>